<dbReference type="EMBL" id="AQPN01000134">
    <property type="protein sequence ID" value="EOR93038.1"/>
    <property type="molecule type" value="Genomic_DNA"/>
</dbReference>
<feature type="region of interest" description="Disordered" evidence="1">
    <location>
        <begin position="1"/>
        <end position="20"/>
    </location>
</feature>
<dbReference type="STRING" id="1150600.ADIARSV_3794"/>
<accession>R9GMT3</accession>
<evidence type="ECO:0000313" key="2">
    <source>
        <dbReference type="EMBL" id="EOR93038.1"/>
    </source>
</evidence>
<comment type="caution">
    <text evidence="2">The sequence shown here is derived from an EMBL/GenBank/DDBJ whole genome shotgun (WGS) entry which is preliminary data.</text>
</comment>
<dbReference type="Proteomes" id="UP000014174">
    <property type="component" value="Unassembled WGS sequence"/>
</dbReference>
<protein>
    <submittedName>
        <fullName evidence="2">Uncharacterized protein</fullName>
    </submittedName>
</protein>
<organism evidence="2 3">
    <name type="scientific">Arcticibacter svalbardensis MN12-7</name>
    <dbReference type="NCBI Taxonomy" id="1150600"/>
    <lineage>
        <taxon>Bacteria</taxon>
        <taxon>Pseudomonadati</taxon>
        <taxon>Bacteroidota</taxon>
        <taxon>Sphingobacteriia</taxon>
        <taxon>Sphingobacteriales</taxon>
        <taxon>Sphingobacteriaceae</taxon>
        <taxon>Arcticibacter</taxon>
    </lineage>
</organism>
<reference evidence="2 3" key="1">
    <citation type="journal article" date="2013" name="Genome Announc.">
        <title>Draft Genome Sequence of Arcticibacter svalbardensis Strain MN12-7T, a Member of the Family Sphingobacteriaceae Isolated from an Arctic Soil Sample.</title>
        <authorList>
            <person name="Shivaji S."/>
            <person name="Ara S."/>
            <person name="Prasad S."/>
            <person name="Manasa B.P."/>
            <person name="Begum Z."/>
            <person name="Singh A."/>
            <person name="Kumar Pinnaka A."/>
        </authorList>
    </citation>
    <scope>NUCLEOTIDE SEQUENCE [LARGE SCALE GENOMIC DNA]</scope>
    <source>
        <strain evidence="2 3">MN12-7</strain>
    </source>
</reference>
<evidence type="ECO:0000256" key="1">
    <source>
        <dbReference type="SAM" id="MobiDB-lite"/>
    </source>
</evidence>
<proteinExistence type="predicted"/>
<evidence type="ECO:0000313" key="3">
    <source>
        <dbReference type="Proteomes" id="UP000014174"/>
    </source>
</evidence>
<keyword evidence="3" id="KW-1185">Reference proteome</keyword>
<sequence>MFRGRSPSGNDRPAGLKDHPLGSRTFGALGLLVGNCALQVEPTITAYIRMSN</sequence>
<gene>
    <name evidence="2" type="ORF">ADIARSV_3794</name>
</gene>
<name>R9GMT3_9SPHI</name>
<dbReference type="AlphaFoldDB" id="R9GMT3"/>